<dbReference type="OrthoDB" id="7795309at2"/>
<keyword evidence="2" id="KW-1185">Reference proteome</keyword>
<reference evidence="2" key="1">
    <citation type="submission" date="2016-11" db="EMBL/GenBank/DDBJ databases">
        <authorList>
            <person name="Varghese N."/>
            <person name="Submissions S."/>
        </authorList>
    </citation>
    <scope>NUCLEOTIDE SEQUENCE [LARGE SCALE GENOMIC DNA]</scope>
    <source>
        <strain evidence="2">DSM 100564</strain>
    </source>
</reference>
<organism evidence="1 2">
    <name type="scientific">Shimia gijangensis</name>
    <dbReference type="NCBI Taxonomy" id="1470563"/>
    <lineage>
        <taxon>Bacteria</taxon>
        <taxon>Pseudomonadati</taxon>
        <taxon>Pseudomonadota</taxon>
        <taxon>Alphaproteobacteria</taxon>
        <taxon>Rhodobacterales</taxon>
        <taxon>Roseobacteraceae</taxon>
    </lineage>
</organism>
<sequence length="488" mass="55464">MTDSLTGSSDNAPLAAETFLATPIARREMNIAQRIMASPVGEVLARPWLDWLILKSLKRLFFPFSRLWAAARAANGEVEAFAAAGPLTRDIRNHSRLRRALRIFERERANINSVEFFWRENFFGGNDVSEQHLTSLEEARLHARSRFNSTRRHFTYLRHWLATTVYPSFATPEEFEATYGAEGADFEKLFAPPHTMPLVAQSRSVPTSSGRDYWIRFKSPAAHLGDDVFARVHEPVGVENPPTLIFGHGICVEFDHWRNLVDPIAMMPRRGIRVIRPEGPWHGRRVPDGYYGGEKFLSRAPLGEFDYFTAQHQEWAVLMDWARKTSTGPVAFGGSSLGAQSAQMASIRAHDWPEQLQPDALFLMTHCEHVGDVATDSDLSDIWGLHEPLAKLGWRKEMQKDWLDKLDPPGMPVMPPERIVSILGRHDRVTHYASGQRLQDKWGLPAENRFDWPCGHFTVPLRLGRDARPLDRLRAIFDDIAAQGTRKC</sequence>
<dbReference type="InterPro" id="IPR029058">
    <property type="entry name" value="AB_hydrolase_fold"/>
</dbReference>
<name>A0A1M6Q4N2_9RHOB</name>
<dbReference type="Proteomes" id="UP000183982">
    <property type="component" value="Unassembled WGS sequence"/>
</dbReference>
<dbReference type="STRING" id="1470563.SAMN05444000_12035"/>
<dbReference type="Gene3D" id="3.40.50.1820">
    <property type="entry name" value="alpha/beta hydrolase"/>
    <property type="match status" value="1"/>
</dbReference>
<proteinExistence type="predicted"/>
<protein>
    <recommendedName>
        <fullName evidence="3">Alpha/beta hydrolase family protein</fullName>
    </recommendedName>
</protein>
<dbReference type="AlphaFoldDB" id="A0A1M6Q4N2"/>
<evidence type="ECO:0000313" key="1">
    <source>
        <dbReference type="EMBL" id="SHK15120.1"/>
    </source>
</evidence>
<evidence type="ECO:0008006" key="3">
    <source>
        <dbReference type="Google" id="ProtNLM"/>
    </source>
</evidence>
<dbReference type="RefSeq" id="WP_073255013.1">
    <property type="nucleotide sequence ID" value="NZ_FQZQ01000020.1"/>
</dbReference>
<accession>A0A1M6Q4N2</accession>
<dbReference type="SUPFAM" id="SSF53474">
    <property type="entry name" value="alpha/beta-Hydrolases"/>
    <property type="match status" value="1"/>
</dbReference>
<evidence type="ECO:0000313" key="2">
    <source>
        <dbReference type="Proteomes" id="UP000183982"/>
    </source>
</evidence>
<dbReference type="EMBL" id="FQZQ01000020">
    <property type="protein sequence ID" value="SHK15120.1"/>
    <property type="molecule type" value="Genomic_DNA"/>
</dbReference>
<gene>
    <name evidence="1" type="ORF">SAMN05444000_12035</name>
</gene>